<evidence type="ECO:0000313" key="17">
    <source>
        <dbReference type="Proteomes" id="UP001357733"/>
    </source>
</evidence>
<dbReference type="Pfam" id="PF20260">
    <property type="entry name" value="PUA_4"/>
    <property type="match status" value="1"/>
</dbReference>
<comment type="caution">
    <text evidence="16">The sequence shown here is derived from an EMBL/GenBank/DDBJ whole genome shotgun (WGS) entry which is preliminary data.</text>
</comment>
<reference evidence="16 17" key="1">
    <citation type="submission" date="2024-01" db="EMBL/GenBank/DDBJ databases">
        <title>Complete genome sequence of Citroniella saccharovorans strain M6.X9, isolated from human fecal sample.</title>
        <authorList>
            <person name="Cheng G."/>
            <person name="Westerholm M."/>
            <person name="Schnurer A."/>
        </authorList>
    </citation>
    <scope>NUCLEOTIDE SEQUENCE [LARGE SCALE GENOMIC DNA]</scope>
    <source>
        <strain evidence="16 17">DSM 29873</strain>
    </source>
</reference>
<evidence type="ECO:0000256" key="1">
    <source>
        <dbReference type="ARBA" id="ARBA00004496"/>
    </source>
</evidence>
<evidence type="ECO:0000256" key="7">
    <source>
        <dbReference type="ARBA" id="ARBA00022603"/>
    </source>
</evidence>
<evidence type="ECO:0000259" key="15">
    <source>
        <dbReference type="Pfam" id="PF20260"/>
    </source>
</evidence>
<evidence type="ECO:0000313" key="16">
    <source>
        <dbReference type="EMBL" id="MEB3429919.1"/>
    </source>
</evidence>
<keyword evidence="13" id="KW-0175">Coiled coil</keyword>
<dbReference type="PANTHER" id="PTHR30027">
    <property type="entry name" value="RIBOSOMAL RNA SMALL SUBUNIT METHYLTRANSFERASE E"/>
    <property type="match status" value="1"/>
</dbReference>
<sequence length="237" mass="27186">MRRYFLNFNDDDKDLFIGGSDFHHIKNVLRLNLGDKLEVVSYDKLFTCQIDEFLEDKVKLTILEKKNLTNKKLKIRLFQALAKGEKLDFICQKATELGADEIIIFESSRTVVKLDKKRLEKKLERLNKITIEASKQCKRNKIPLVKGGIDIKEIEGENLFCFYENSKKSLKDFLYNKNFTEINIIIGPEGGFSEEEIEILRSKGAEILSLGPRILRTETAGLAAIAISQYELGDMGE</sequence>
<evidence type="ECO:0000256" key="5">
    <source>
        <dbReference type="ARBA" id="ARBA00022490"/>
    </source>
</evidence>
<dbReference type="PIRSF" id="PIRSF015601">
    <property type="entry name" value="MTase_slr0722"/>
    <property type="match status" value="1"/>
</dbReference>
<keyword evidence="6 12" id="KW-0698">rRNA processing</keyword>
<dbReference type="RefSeq" id="WP_324620073.1">
    <property type="nucleotide sequence ID" value="NZ_JAYKOT010000003.1"/>
</dbReference>
<accession>A0AAW9MS07</accession>
<dbReference type="Proteomes" id="UP001357733">
    <property type="component" value="Unassembled WGS sequence"/>
</dbReference>
<evidence type="ECO:0000256" key="4">
    <source>
        <dbReference type="ARBA" id="ARBA00013673"/>
    </source>
</evidence>
<evidence type="ECO:0000256" key="6">
    <source>
        <dbReference type="ARBA" id="ARBA00022552"/>
    </source>
</evidence>
<dbReference type="GO" id="GO:0070042">
    <property type="term" value="F:rRNA (uridine-N3-)-methyltransferase activity"/>
    <property type="evidence" value="ECO:0007669"/>
    <property type="project" value="TreeGrafter"/>
</dbReference>
<evidence type="ECO:0000256" key="8">
    <source>
        <dbReference type="ARBA" id="ARBA00022679"/>
    </source>
</evidence>
<dbReference type="GO" id="GO:0005737">
    <property type="term" value="C:cytoplasm"/>
    <property type="evidence" value="ECO:0007669"/>
    <property type="project" value="UniProtKB-SubCell"/>
</dbReference>
<feature type="coiled-coil region" evidence="13">
    <location>
        <begin position="109"/>
        <end position="136"/>
    </location>
</feature>
<evidence type="ECO:0000256" key="11">
    <source>
        <dbReference type="ARBA" id="ARBA00047944"/>
    </source>
</evidence>
<keyword evidence="8 12" id="KW-0808">Transferase</keyword>
<dbReference type="InterPro" id="IPR029026">
    <property type="entry name" value="tRNA_m1G_MTases_N"/>
</dbReference>
<dbReference type="Pfam" id="PF04452">
    <property type="entry name" value="Methyltrans_RNA"/>
    <property type="match status" value="1"/>
</dbReference>
<keyword evidence="7 12" id="KW-0489">Methyltransferase</keyword>
<evidence type="ECO:0000256" key="12">
    <source>
        <dbReference type="PIRNR" id="PIRNR015601"/>
    </source>
</evidence>
<dbReference type="NCBIfam" id="TIGR00046">
    <property type="entry name" value="RsmE family RNA methyltransferase"/>
    <property type="match status" value="1"/>
</dbReference>
<dbReference type="CDD" id="cd18084">
    <property type="entry name" value="RsmE-like"/>
    <property type="match status" value="1"/>
</dbReference>
<keyword evidence="9 12" id="KW-0949">S-adenosyl-L-methionine</keyword>
<protein>
    <recommendedName>
        <fullName evidence="4 12">Ribosomal RNA small subunit methyltransferase E</fullName>
        <ecNumber evidence="3 12">2.1.1.193</ecNumber>
    </recommendedName>
</protein>
<dbReference type="InterPro" id="IPR015947">
    <property type="entry name" value="PUA-like_sf"/>
</dbReference>
<name>A0AAW9MS07_9FIRM</name>
<proteinExistence type="inferred from homology"/>
<evidence type="ECO:0000256" key="9">
    <source>
        <dbReference type="ARBA" id="ARBA00022691"/>
    </source>
</evidence>
<evidence type="ECO:0000256" key="13">
    <source>
        <dbReference type="SAM" id="Coils"/>
    </source>
</evidence>
<dbReference type="Gene3D" id="2.40.240.20">
    <property type="entry name" value="Hypothetical PUA domain-like, domain 1"/>
    <property type="match status" value="1"/>
</dbReference>
<evidence type="ECO:0000256" key="3">
    <source>
        <dbReference type="ARBA" id="ARBA00012328"/>
    </source>
</evidence>
<dbReference type="AlphaFoldDB" id="A0AAW9MS07"/>
<evidence type="ECO:0000256" key="2">
    <source>
        <dbReference type="ARBA" id="ARBA00005528"/>
    </source>
</evidence>
<dbReference type="EC" id="2.1.1.193" evidence="3 12"/>
<comment type="function">
    <text evidence="10 12">Specifically methylates the N3 position of the uracil ring of uridine 1498 (m3U1498) in 16S rRNA. Acts on the fully assembled 30S ribosomal subunit.</text>
</comment>
<dbReference type="Gene3D" id="3.40.1280.10">
    <property type="match status" value="1"/>
</dbReference>
<keyword evidence="17" id="KW-1185">Reference proteome</keyword>
<dbReference type="InterPro" id="IPR006700">
    <property type="entry name" value="RsmE"/>
</dbReference>
<dbReference type="EMBL" id="JAYKOT010000003">
    <property type="protein sequence ID" value="MEB3429919.1"/>
    <property type="molecule type" value="Genomic_DNA"/>
</dbReference>
<evidence type="ECO:0000259" key="14">
    <source>
        <dbReference type="Pfam" id="PF04452"/>
    </source>
</evidence>
<feature type="domain" description="Ribosomal RNA small subunit methyltransferase E methyltransferase" evidence="14">
    <location>
        <begin position="70"/>
        <end position="228"/>
    </location>
</feature>
<dbReference type="SUPFAM" id="SSF88697">
    <property type="entry name" value="PUA domain-like"/>
    <property type="match status" value="1"/>
</dbReference>
<dbReference type="InterPro" id="IPR046886">
    <property type="entry name" value="RsmE_MTase_dom"/>
</dbReference>
<comment type="catalytic activity">
    <reaction evidence="11 12">
        <text>uridine(1498) in 16S rRNA + S-adenosyl-L-methionine = N(3)-methyluridine(1498) in 16S rRNA + S-adenosyl-L-homocysteine + H(+)</text>
        <dbReference type="Rhea" id="RHEA:42920"/>
        <dbReference type="Rhea" id="RHEA-COMP:10283"/>
        <dbReference type="Rhea" id="RHEA-COMP:10284"/>
        <dbReference type="ChEBI" id="CHEBI:15378"/>
        <dbReference type="ChEBI" id="CHEBI:57856"/>
        <dbReference type="ChEBI" id="CHEBI:59789"/>
        <dbReference type="ChEBI" id="CHEBI:65315"/>
        <dbReference type="ChEBI" id="CHEBI:74502"/>
        <dbReference type="EC" id="2.1.1.193"/>
    </reaction>
</comment>
<keyword evidence="5 12" id="KW-0963">Cytoplasm</keyword>
<dbReference type="GO" id="GO:0070475">
    <property type="term" value="P:rRNA base methylation"/>
    <property type="evidence" value="ECO:0007669"/>
    <property type="project" value="TreeGrafter"/>
</dbReference>
<feature type="domain" description="Ribosomal RNA small subunit methyltransferase E PUA-like" evidence="15">
    <location>
        <begin position="18"/>
        <end position="50"/>
    </location>
</feature>
<comment type="subcellular location">
    <subcellularLocation>
        <location evidence="1 12">Cytoplasm</location>
    </subcellularLocation>
</comment>
<gene>
    <name evidence="16" type="ORF">VLK81_07850</name>
</gene>
<dbReference type="InterPro" id="IPR029028">
    <property type="entry name" value="Alpha/beta_knot_MTases"/>
</dbReference>
<dbReference type="SUPFAM" id="SSF75217">
    <property type="entry name" value="alpha/beta knot"/>
    <property type="match status" value="1"/>
</dbReference>
<comment type="similarity">
    <text evidence="2 12">Belongs to the RNA methyltransferase RsmE family.</text>
</comment>
<dbReference type="PANTHER" id="PTHR30027:SF3">
    <property type="entry name" value="16S RRNA (URACIL(1498)-N(3))-METHYLTRANSFERASE"/>
    <property type="match status" value="1"/>
</dbReference>
<dbReference type="InterPro" id="IPR046887">
    <property type="entry name" value="RsmE_PUA-like"/>
</dbReference>
<evidence type="ECO:0000256" key="10">
    <source>
        <dbReference type="ARBA" id="ARBA00025699"/>
    </source>
</evidence>
<organism evidence="16 17">
    <name type="scientific">Citroniella saccharovorans</name>
    <dbReference type="NCBI Taxonomy" id="2053367"/>
    <lineage>
        <taxon>Bacteria</taxon>
        <taxon>Bacillati</taxon>
        <taxon>Bacillota</taxon>
        <taxon>Tissierellia</taxon>
        <taxon>Tissierellales</taxon>
        <taxon>Peptoniphilaceae</taxon>
        <taxon>Citroniella</taxon>
    </lineage>
</organism>